<gene>
    <name evidence="1" type="ORF">BJ212DRAFT_1299108</name>
</gene>
<reference evidence="1" key="1">
    <citation type="journal article" date="2020" name="New Phytol.">
        <title>Comparative genomics reveals dynamic genome evolution in host specialist ectomycorrhizal fungi.</title>
        <authorList>
            <person name="Lofgren L.A."/>
            <person name="Nguyen N.H."/>
            <person name="Vilgalys R."/>
            <person name="Ruytinx J."/>
            <person name="Liao H.L."/>
            <person name="Branco S."/>
            <person name="Kuo A."/>
            <person name="LaButti K."/>
            <person name="Lipzen A."/>
            <person name="Andreopoulos W."/>
            <person name="Pangilinan J."/>
            <person name="Riley R."/>
            <person name="Hundley H."/>
            <person name="Na H."/>
            <person name="Barry K."/>
            <person name="Grigoriev I.V."/>
            <person name="Stajich J.E."/>
            <person name="Kennedy P.G."/>
        </authorList>
    </citation>
    <scope>NUCLEOTIDE SEQUENCE</scope>
    <source>
        <strain evidence="1">MN1</strain>
    </source>
</reference>
<dbReference type="Proteomes" id="UP000807769">
    <property type="component" value="Unassembled WGS sequence"/>
</dbReference>
<proteinExistence type="predicted"/>
<accession>A0A9P7EC32</accession>
<dbReference type="RefSeq" id="XP_041193803.1">
    <property type="nucleotide sequence ID" value="XM_041332800.1"/>
</dbReference>
<keyword evidence="2" id="KW-1185">Reference proteome</keyword>
<dbReference type="OrthoDB" id="2690297at2759"/>
<organism evidence="1 2">
    <name type="scientific">Suillus subaureus</name>
    <dbReference type="NCBI Taxonomy" id="48587"/>
    <lineage>
        <taxon>Eukaryota</taxon>
        <taxon>Fungi</taxon>
        <taxon>Dikarya</taxon>
        <taxon>Basidiomycota</taxon>
        <taxon>Agaricomycotina</taxon>
        <taxon>Agaricomycetes</taxon>
        <taxon>Agaricomycetidae</taxon>
        <taxon>Boletales</taxon>
        <taxon>Suillineae</taxon>
        <taxon>Suillaceae</taxon>
        <taxon>Suillus</taxon>
    </lineage>
</organism>
<evidence type="ECO:0000313" key="2">
    <source>
        <dbReference type="Proteomes" id="UP000807769"/>
    </source>
</evidence>
<dbReference type="AlphaFoldDB" id="A0A9P7EC32"/>
<comment type="caution">
    <text evidence="1">The sequence shown here is derived from an EMBL/GenBank/DDBJ whole genome shotgun (WGS) entry which is preliminary data.</text>
</comment>
<dbReference type="GeneID" id="64626817"/>
<protein>
    <submittedName>
        <fullName evidence="1">Uncharacterized protein</fullName>
    </submittedName>
</protein>
<dbReference type="EMBL" id="JABBWG010000013">
    <property type="protein sequence ID" value="KAG1817561.1"/>
    <property type="molecule type" value="Genomic_DNA"/>
</dbReference>
<evidence type="ECO:0000313" key="1">
    <source>
        <dbReference type="EMBL" id="KAG1817561.1"/>
    </source>
</evidence>
<sequence length="332" mass="37255">MTTLAAIISGKSHVITLNGVMPVDGFWRPEEIPPFTGQKKGRHTFVVASDRLKEKHHSSKTFKYQSGNIQAFFDHSDYKSDASSNSDFTPAFLNLQLLGYLLLVSSWAPNTLSNVPAARKWIQQSKKFPEGLPLPSALHELCKVVLTVPKDILSPLLPTDEMPVSKLWNFKMALVQLISGQPLSFFQTAFPINSVDTTAPIPPKDFMDIMMVAFGQALLDGKQSIHDLFSQGKLLPLWMIKFWQELHHVRAIRDKWLQANKWLGSRMFGDGLQTFRSARIQLDCLSWNKLIMGSAASGLQMTLNYKVQTPTLPSLIQVSATQFKLLQTGLIM</sequence>
<name>A0A9P7EC32_9AGAM</name>